<dbReference type="SMR" id="A0A0H3AAI9"/>
<name>A0A0H3AAI9_NITV4</name>
<organism evidence="2 3">
    <name type="scientific">Nitratidesulfovibrio vulgaris (strain DP4)</name>
    <name type="common">Desulfovibrio vulgaris</name>
    <dbReference type="NCBI Taxonomy" id="391774"/>
    <lineage>
        <taxon>Bacteria</taxon>
        <taxon>Pseudomonadati</taxon>
        <taxon>Thermodesulfobacteriota</taxon>
        <taxon>Desulfovibrionia</taxon>
        <taxon>Desulfovibrionales</taxon>
        <taxon>Desulfovibrionaceae</taxon>
        <taxon>Nitratidesulfovibrio</taxon>
    </lineage>
</organism>
<dbReference type="PANTHER" id="PTHR43155:SF2">
    <property type="entry name" value="CYCLIC DI-GMP PHOSPHODIESTERASE PA4108"/>
    <property type="match status" value="1"/>
</dbReference>
<evidence type="ECO:0000259" key="1">
    <source>
        <dbReference type="PROSITE" id="PS51832"/>
    </source>
</evidence>
<evidence type="ECO:0000313" key="2">
    <source>
        <dbReference type="EMBL" id="ABM29309.1"/>
    </source>
</evidence>
<proteinExistence type="predicted"/>
<dbReference type="Gene3D" id="1.10.3210.10">
    <property type="entry name" value="Hypothetical protein af1432"/>
    <property type="match status" value="1"/>
</dbReference>
<dbReference type="AlphaFoldDB" id="A0A0H3AAI9"/>
<reference evidence="3" key="1">
    <citation type="journal article" date="2009" name="Environ. Microbiol.">
        <title>Contribution of mobile genetic elements to Desulfovibrio vulgaris genome plasticity.</title>
        <authorList>
            <person name="Walker C.B."/>
            <person name="Stolyar S."/>
            <person name="Chivian D."/>
            <person name="Pinel N."/>
            <person name="Gabster J.A."/>
            <person name="Dehal P.S."/>
            <person name="He Z."/>
            <person name="Yang Z.K."/>
            <person name="Yen H.C."/>
            <person name="Zhou J."/>
            <person name="Wall J.D."/>
            <person name="Hazen T.C."/>
            <person name="Arkin A.P."/>
            <person name="Stahl D.A."/>
        </authorList>
    </citation>
    <scope>NUCLEOTIDE SEQUENCE [LARGE SCALE GENOMIC DNA]</scope>
    <source>
        <strain evidence="3">DP4</strain>
    </source>
</reference>
<dbReference type="Proteomes" id="UP000009173">
    <property type="component" value="Chromosome"/>
</dbReference>
<sequence>MPRHDDPRYFPISPLLIVPQALGSFSVFIRKDERLILYAKAGETFTERHSRRLHENGTSEVYVRVDQRQNFGLYLERHLAHILEDDRLPVEHRASAFHCATTELLRDTFGTRLPAPVDGILFERLQSLVTMSLRFLCEQGTLKALGQLLDCDFSAYSHSVNVYALTVPLLARLGYAQTDLVRTGLGVLLHDIGLARLPRAITRHRHSLTKHEEHIYRTHPTLGVGLVAQVPLSQEALHCIMLHHERLDGSGFPAGVKDENIPTAVRALAIADTYDLLTTAPGEARLTPFMALQLMRSEHHSTLDLYLLREFITMLSDAEMAGVWPDTLR</sequence>
<feature type="domain" description="HD-GYP" evidence="1">
    <location>
        <begin position="133"/>
        <end position="326"/>
    </location>
</feature>
<evidence type="ECO:0000313" key="3">
    <source>
        <dbReference type="Proteomes" id="UP000009173"/>
    </source>
</evidence>
<dbReference type="SUPFAM" id="SSF109604">
    <property type="entry name" value="HD-domain/PDEase-like"/>
    <property type="match status" value="1"/>
</dbReference>
<dbReference type="PANTHER" id="PTHR43155">
    <property type="entry name" value="CYCLIC DI-GMP PHOSPHODIESTERASE PA4108-RELATED"/>
    <property type="match status" value="1"/>
</dbReference>
<dbReference type="SMART" id="SM00471">
    <property type="entry name" value="HDc"/>
    <property type="match status" value="1"/>
</dbReference>
<dbReference type="CDD" id="cd00077">
    <property type="entry name" value="HDc"/>
    <property type="match status" value="1"/>
</dbReference>
<gene>
    <name evidence="2" type="ordered locus">Dvul_2293</name>
</gene>
<dbReference type="KEGG" id="dvl:Dvul_2293"/>
<dbReference type="EMBL" id="CP000527">
    <property type="protein sequence ID" value="ABM29309.1"/>
    <property type="molecule type" value="Genomic_DNA"/>
</dbReference>
<dbReference type="HOGENOM" id="CLU_000445_92_1_7"/>
<accession>A0A0H3AAI9</accession>
<dbReference type="PROSITE" id="PS51832">
    <property type="entry name" value="HD_GYP"/>
    <property type="match status" value="1"/>
</dbReference>
<keyword evidence="2" id="KW-0378">Hydrolase</keyword>
<dbReference type="Pfam" id="PF13487">
    <property type="entry name" value="HD_5"/>
    <property type="match status" value="1"/>
</dbReference>
<dbReference type="GO" id="GO:0016787">
    <property type="term" value="F:hydrolase activity"/>
    <property type="evidence" value="ECO:0007669"/>
    <property type="project" value="UniProtKB-KW"/>
</dbReference>
<dbReference type="InterPro" id="IPR037522">
    <property type="entry name" value="HD_GYP_dom"/>
</dbReference>
<protein>
    <submittedName>
        <fullName evidence="2">Metal dependent phosphohydrolase</fullName>
    </submittedName>
</protein>
<dbReference type="InterPro" id="IPR003607">
    <property type="entry name" value="HD/PDEase_dom"/>
</dbReference>